<comment type="similarity">
    <text evidence="1">Belongs to the lysine N-acyltransferase MbtK family.</text>
</comment>
<gene>
    <name evidence="3" type="ORF">BJ508DRAFT_417870</name>
</gene>
<dbReference type="PANTHER" id="PTHR31438">
    <property type="entry name" value="LYSINE N-ACYLTRANSFERASE C17G9.06C-RELATED"/>
    <property type="match status" value="1"/>
</dbReference>
<evidence type="ECO:0000313" key="4">
    <source>
        <dbReference type="Proteomes" id="UP000275078"/>
    </source>
</evidence>
<evidence type="ECO:0000259" key="2">
    <source>
        <dbReference type="SMART" id="SM01006"/>
    </source>
</evidence>
<dbReference type="PANTHER" id="PTHR31438:SF1">
    <property type="entry name" value="LYSINE N-ACYLTRANSFERASE C17G9.06C-RELATED"/>
    <property type="match status" value="1"/>
</dbReference>
<dbReference type="InterPro" id="IPR016181">
    <property type="entry name" value="Acyl_CoA_acyltransferase"/>
</dbReference>
<dbReference type="AlphaFoldDB" id="A0A3N4I1U9"/>
<dbReference type="Proteomes" id="UP000275078">
    <property type="component" value="Unassembled WGS sequence"/>
</dbReference>
<dbReference type="GO" id="GO:0016410">
    <property type="term" value="F:N-acyltransferase activity"/>
    <property type="evidence" value="ECO:0007669"/>
    <property type="project" value="TreeGrafter"/>
</dbReference>
<protein>
    <recommendedName>
        <fullName evidence="2">Acyltransferase MbtK/IucB-like conserved domain-containing protein</fullName>
    </recommendedName>
</protein>
<reference evidence="3 4" key="1">
    <citation type="journal article" date="2018" name="Nat. Ecol. Evol.">
        <title>Pezizomycetes genomes reveal the molecular basis of ectomycorrhizal truffle lifestyle.</title>
        <authorList>
            <person name="Murat C."/>
            <person name="Payen T."/>
            <person name="Noel B."/>
            <person name="Kuo A."/>
            <person name="Morin E."/>
            <person name="Chen J."/>
            <person name="Kohler A."/>
            <person name="Krizsan K."/>
            <person name="Balestrini R."/>
            <person name="Da Silva C."/>
            <person name="Montanini B."/>
            <person name="Hainaut M."/>
            <person name="Levati E."/>
            <person name="Barry K.W."/>
            <person name="Belfiori B."/>
            <person name="Cichocki N."/>
            <person name="Clum A."/>
            <person name="Dockter R.B."/>
            <person name="Fauchery L."/>
            <person name="Guy J."/>
            <person name="Iotti M."/>
            <person name="Le Tacon F."/>
            <person name="Lindquist E.A."/>
            <person name="Lipzen A."/>
            <person name="Malagnac F."/>
            <person name="Mello A."/>
            <person name="Molinier V."/>
            <person name="Miyauchi S."/>
            <person name="Poulain J."/>
            <person name="Riccioni C."/>
            <person name="Rubini A."/>
            <person name="Sitrit Y."/>
            <person name="Splivallo R."/>
            <person name="Traeger S."/>
            <person name="Wang M."/>
            <person name="Zifcakova L."/>
            <person name="Wipf D."/>
            <person name="Zambonelli A."/>
            <person name="Paolocci F."/>
            <person name="Nowrousian M."/>
            <person name="Ottonello S."/>
            <person name="Baldrian P."/>
            <person name="Spatafora J.W."/>
            <person name="Henrissat B."/>
            <person name="Nagy L.G."/>
            <person name="Aury J.M."/>
            <person name="Wincker P."/>
            <person name="Grigoriev I.V."/>
            <person name="Bonfante P."/>
            <person name="Martin F.M."/>
        </authorList>
    </citation>
    <scope>NUCLEOTIDE SEQUENCE [LARGE SCALE GENOMIC DNA]</scope>
    <source>
        <strain evidence="3 4">RN42</strain>
    </source>
</reference>
<evidence type="ECO:0000256" key="1">
    <source>
        <dbReference type="ARBA" id="ARBA00009893"/>
    </source>
</evidence>
<dbReference type="EMBL" id="ML119755">
    <property type="protein sequence ID" value="RPA75864.1"/>
    <property type="molecule type" value="Genomic_DNA"/>
</dbReference>
<dbReference type="STRING" id="1160509.A0A3N4I1U9"/>
<dbReference type="Gene3D" id="3.40.630.30">
    <property type="match status" value="1"/>
</dbReference>
<feature type="domain" description="Acyltransferase MbtK/IucB-like conserved" evidence="2">
    <location>
        <begin position="224"/>
        <end position="270"/>
    </location>
</feature>
<keyword evidence="4" id="KW-1185">Reference proteome</keyword>
<dbReference type="Pfam" id="PF13523">
    <property type="entry name" value="Acetyltransf_8"/>
    <property type="match status" value="2"/>
</dbReference>
<proteinExistence type="inferred from homology"/>
<name>A0A3N4I1U9_ASCIM</name>
<dbReference type="InterPro" id="IPR019432">
    <property type="entry name" value="Acyltransferase_MbtK/IucB-like"/>
</dbReference>
<dbReference type="SUPFAM" id="SSF55729">
    <property type="entry name" value="Acyl-CoA N-acyltransferases (Nat)"/>
    <property type="match status" value="1"/>
</dbReference>
<sequence length="418" mass="48470">MSLTFPDVLYLPDAGYLKFTTEDGGAKYTIVYKYKETTFSWWFTGTVSDDSLIYIITDLNIIGDSKEARSSTVFILWATAYAFFNTFPAANIRTGAPQRDLTLQYNVAADGTDTTTTMLTREQLDLLEAHGILYTTDTSVYGLPDSYFITRKMFWQLSQFPFLPYVNHCNPNFLTRPKPLAYTSTTPSSTGLYVRHPVRPRPPVRNKDFYRRYCPSVESFLIFRTASRDHVPILNTWMNNERVNKFWGEAGPQSKQAEFLANNSKLSWSFPVIGYWASARFPDRETEEFGKKDYGWNTEEPFGYFEIYWAKEDKLSGYTEVKDFDRGVHVLVGNEKFRGAHRVREWLGGLIHYMFNADPRTETILLEPRVDNTRFIDLLTEAGFYREKEINFPHKKSAVMKLKREAWEGLGPVERISE</sequence>
<dbReference type="OrthoDB" id="448427at2759"/>
<accession>A0A3N4I1U9</accession>
<organism evidence="3 4">
    <name type="scientific">Ascobolus immersus RN42</name>
    <dbReference type="NCBI Taxonomy" id="1160509"/>
    <lineage>
        <taxon>Eukaryota</taxon>
        <taxon>Fungi</taxon>
        <taxon>Dikarya</taxon>
        <taxon>Ascomycota</taxon>
        <taxon>Pezizomycotina</taxon>
        <taxon>Pezizomycetes</taxon>
        <taxon>Pezizales</taxon>
        <taxon>Ascobolaceae</taxon>
        <taxon>Ascobolus</taxon>
    </lineage>
</organism>
<dbReference type="SMART" id="SM01006">
    <property type="entry name" value="AlcB"/>
    <property type="match status" value="1"/>
</dbReference>
<dbReference type="GO" id="GO:0019290">
    <property type="term" value="P:siderophore biosynthetic process"/>
    <property type="evidence" value="ECO:0007669"/>
    <property type="project" value="InterPro"/>
</dbReference>
<evidence type="ECO:0000313" key="3">
    <source>
        <dbReference type="EMBL" id="RPA75864.1"/>
    </source>
</evidence>